<feature type="compositionally biased region" description="Polar residues" evidence="1">
    <location>
        <begin position="347"/>
        <end position="365"/>
    </location>
</feature>
<feature type="region of interest" description="Disordered" evidence="1">
    <location>
        <begin position="450"/>
        <end position="485"/>
    </location>
</feature>
<organism evidence="2 3">
    <name type="scientific">Laccaria amethystina LaAM-08-1</name>
    <dbReference type="NCBI Taxonomy" id="1095629"/>
    <lineage>
        <taxon>Eukaryota</taxon>
        <taxon>Fungi</taxon>
        <taxon>Dikarya</taxon>
        <taxon>Basidiomycota</taxon>
        <taxon>Agaricomycotina</taxon>
        <taxon>Agaricomycetes</taxon>
        <taxon>Agaricomycetidae</taxon>
        <taxon>Agaricales</taxon>
        <taxon>Agaricineae</taxon>
        <taxon>Hydnangiaceae</taxon>
        <taxon>Laccaria</taxon>
    </lineage>
</organism>
<evidence type="ECO:0000313" key="2">
    <source>
        <dbReference type="EMBL" id="KIJ93311.1"/>
    </source>
</evidence>
<dbReference type="STRING" id="1095629.A0A0C9X6N2"/>
<dbReference type="Proteomes" id="UP000054477">
    <property type="component" value="Unassembled WGS sequence"/>
</dbReference>
<gene>
    <name evidence="2" type="ORF">K443DRAFT_125648</name>
</gene>
<evidence type="ECO:0000256" key="1">
    <source>
        <dbReference type="SAM" id="MobiDB-lite"/>
    </source>
</evidence>
<proteinExistence type="predicted"/>
<protein>
    <submittedName>
        <fullName evidence="2">Uncharacterized protein</fullName>
    </submittedName>
</protein>
<name>A0A0C9X6N2_9AGAR</name>
<dbReference type="EMBL" id="KN838851">
    <property type="protein sequence ID" value="KIJ93311.1"/>
    <property type="molecule type" value="Genomic_DNA"/>
</dbReference>
<keyword evidence="3" id="KW-1185">Reference proteome</keyword>
<feature type="compositionally biased region" description="Polar residues" evidence="1">
    <location>
        <begin position="373"/>
        <end position="382"/>
    </location>
</feature>
<reference evidence="3" key="2">
    <citation type="submission" date="2015-01" db="EMBL/GenBank/DDBJ databases">
        <title>Evolutionary Origins and Diversification of the Mycorrhizal Mutualists.</title>
        <authorList>
            <consortium name="DOE Joint Genome Institute"/>
            <consortium name="Mycorrhizal Genomics Consortium"/>
            <person name="Kohler A."/>
            <person name="Kuo A."/>
            <person name="Nagy L.G."/>
            <person name="Floudas D."/>
            <person name="Copeland A."/>
            <person name="Barry K.W."/>
            <person name="Cichocki N."/>
            <person name="Veneault-Fourrey C."/>
            <person name="LaButti K."/>
            <person name="Lindquist E.A."/>
            <person name="Lipzen A."/>
            <person name="Lundell T."/>
            <person name="Morin E."/>
            <person name="Murat C."/>
            <person name="Riley R."/>
            <person name="Ohm R."/>
            <person name="Sun H."/>
            <person name="Tunlid A."/>
            <person name="Henrissat B."/>
            <person name="Grigoriev I.V."/>
            <person name="Hibbett D.S."/>
            <person name="Martin F."/>
        </authorList>
    </citation>
    <scope>NUCLEOTIDE SEQUENCE [LARGE SCALE GENOMIC DNA]</scope>
    <source>
        <strain evidence="3">LaAM-08-1</strain>
    </source>
</reference>
<reference evidence="2 3" key="1">
    <citation type="submission" date="2014-04" db="EMBL/GenBank/DDBJ databases">
        <authorList>
            <consortium name="DOE Joint Genome Institute"/>
            <person name="Kuo A."/>
            <person name="Kohler A."/>
            <person name="Nagy L.G."/>
            <person name="Floudas D."/>
            <person name="Copeland A."/>
            <person name="Barry K.W."/>
            <person name="Cichocki N."/>
            <person name="Veneault-Fourrey C."/>
            <person name="LaButti K."/>
            <person name="Lindquist E.A."/>
            <person name="Lipzen A."/>
            <person name="Lundell T."/>
            <person name="Morin E."/>
            <person name="Murat C."/>
            <person name="Sun H."/>
            <person name="Tunlid A."/>
            <person name="Henrissat B."/>
            <person name="Grigoriev I.V."/>
            <person name="Hibbett D.S."/>
            <person name="Martin F."/>
            <person name="Nordberg H.P."/>
            <person name="Cantor M.N."/>
            <person name="Hua S.X."/>
        </authorList>
    </citation>
    <scope>NUCLEOTIDE SEQUENCE [LARGE SCALE GENOMIC DNA]</scope>
    <source>
        <strain evidence="2 3">LaAM-08-1</strain>
    </source>
</reference>
<feature type="region of interest" description="Disordered" evidence="1">
    <location>
        <begin position="343"/>
        <end position="382"/>
    </location>
</feature>
<sequence>MTDPTVRSYPIFGPDVIRGAAMAPYLGEDFEDINLSLLHPVEHPVWIWQSTDLSSRANTSFKMTYFGFTQGGSMSNAMAKGREIQTKGPLDAVFYSREIIKIRSNILTRGEVAAFYPGDGFPTSLLDLCPKSYISCEIAAIDSSELNERRPTTDAAHVILAITLLFLALHVCSRTRSGPSGWAEGICDYAYGTPYLMKPLKATKPGGLVDTNNPVLHFNGLSMILKPAAALCVGWAITLIGKKLDGSKLSMAQFGLVDDAEQLTNDEKEQLLAIFRQDRSSADFTANIDPITIAESIEDPTLSNDDAQEQELEALAEAIEDEMNETPPNPEESEVMAEMTRTPHADSGQNPLGKTRKVSPSNVQVPPTPKLGNFSSIRPQTAKSQARITHYVPEDESVSSDEDVGINIRQPDWTQAGDDEEEWKPSKSAALSLPLADDVLSAGLNKIALAGSHAPPMPEKPKRRLRGRGQPSAPENPPASAKADAESVAISLVPQVIEAESAIPKLTFTRPTAGQQFNYGTHITQYGRDEYEWQRDLAGPGFVEVLAETKWGEKLITTPYLKRIGLSFNTRYQLVICIHCAEGLPSSYIHTHLSNLDARRANKNSLGVWTSTKVVYESIHPWPISRLPTSKALQNDISASLLAAGFTIRDAGIDANFGAAPTPAWSQIPLPDILVQGNVLERPQILGLRVFDNVWRCTKCDLIRTNKTSMASHMATDHKGSRLANHTARASAQTLSEVPGWMTLIEVSNLPTSLTSENQVIADNEDLDRSATLALLRQKKATVLEGIEVVPDKEIRTVPPVFVRTGVDQFLSPFNRKALHENFTPDRTDPEYLELRSALLPTFVNNHYQLHPVRLVWALITAHRMNRRGPKKLKKNLGQFFKLDKEQTDVLERLSNSLEEGDSLDEDLDILLNVIYFPSRNVTADSIFNSPVIAFIALICLKEDGSYANIHLIPPPISKIQFLMRLYALCTFNRWREELGSDGDQDAWLTRCKKYCEHYLQDQNLAPFASVRYLLHLTSVAAKSTPRPDFVWWTGNTVKVGDHTVDVDQFTRFLSLKIKEIEDFVEKSILLGTCTLSEIEEKFKVSSLKDPSGDEDVLGNGVLFDARNNTLDNPESAEIFYEMFRKKCLGMTRDSHNNLCFNQNKCIAWISNIHKAMSVIQPLCHITQGPGPGRMSEECIHSPTNSMNSPRNFVFDEQEGSGGFRSGYNKTSFVTDDQKVIFRLLPYSVFQLLYILTRLIRPIEFTILLEFVSTTQEDRQSIVNAYKERIWASWGKPWSAMDLSRNLQEFMFEGTGCKIGARSYRHLAIAMQRHFPTTSYDRYNTERDIENRTLALVADLMAGHGIEAAEMNYARKPGVTTRAITHAHFVRVSKDWHELLGIPTRIDDRKWNCWRGKFQVNWQRRWEERGLVGDVTMVRSCPNWHLSACDVTVKNPCRQFNVPNAPKRTPRDVADDPVRQLAGDIELEDQKTLLEDAVDFALQHQKVIGNYMGDRLAMKRFARL</sequence>
<dbReference type="OrthoDB" id="2690684at2759"/>
<dbReference type="HOGENOM" id="CLU_248522_0_0_1"/>
<evidence type="ECO:0000313" key="3">
    <source>
        <dbReference type="Proteomes" id="UP000054477"/>
    </source>
</evidence>
<accession>A0A0C9X6N2</accession>